<sequence>MDDDFNEFIEHIYINLEVPRIVLRDMENILERFSNNELIHRYRFRRNVINNYCLLCILKAWHKLIEDYLYLLLLNYVPHFDFMRVAVIREYVGISSAFTKIYSSSYLTCCNCQKSTQLL</sequence>
<dbReference type="EMBL" id="JARPUR010000001">
    <property type="protein sequence ID" value="KAK4885852.1"/>
    <property type="molecule type" value="Genomic_DNA"/>
</dbReference>
<accession>A0AAN7PGP0</accession>
<dbReference type="Proteomes" id="UP001353858">
    <property type="component" value="Unassembled WGS sequence"/>
</dbReference>
<name>A0AAN7PGP0_9COLE</name>
<evidence type="ECO:0000313" key="1">
    <source>
        <dbReference type="EMBL" id="KAK4885852.1"/>
    </source>
</evidence>
<gene>
    <name evidence="1" type="ORF">RN001_002123</name>
</gene>
<proteinExistence type="predicted"/>
<protein>
    <submittedName>
        <fullName evidence="1">Uncharacterized protein</fullName>
    </submittedName>
</protein>
<dbReference type="AlphaFoldDB" id="A0AAN7PGP0"/>
<comment type="caution">
    <text evidence="1">The sequence shown here is derived from an EMBL/GenBank/DDBJ whole genome shotgun (WGS) entry which is preliminary data.</text>
</comment>
<evidence type="ECO:0000313" key="2">
    <source>
        <dbReference type="Proteomes" id="UP001353858"/>
    </source>
</evidence>
<reference evidence="2" key="1">
    <citation type="submission" date="2023-01" db="EMBL/GenBank/DDBJ databases">
        <title>Key to firefly adult light organ development and bioluminescence: homeobox transcription factors regulate luciferase expression and transportation to peroxisome.</title>
        <authorList>
            <person name="Fu X."/>
        </authorList>
    </citation>
    <scope>NUCLEOTIDE SEQUENCE [LARGE SCALE GENOMIC DNA]</scope>
</reference>
<organism evidence="1 2">
    <name type="scientific">Aquatica leii</name>
    <dbReference type="NCBI Taxonomy" id="1421715"/>
    <lineage>
        <taxon>Eukaryota</taxon>
        <taxon>Metazoa</taxon>
        <taxon>Ecdysozoa</taxon>
        <taxon>Arthropoda</taxon>
        <taxon>Hexapoda</taxon>
        <taxon>Insecta</taxon>
        <taxon>Pterygota</taxon>
        <taxon>Neoptera</taxon>
        <taxon>Endopterygota</taxon>
        <taxon>Coleoptera</taxon>
        <taxon>Polyphaga</taxon>
        <taxon>Elateriformia</taxon>
        <taxon>Elateroidea</taxon>
        <taxon>Lampyridae</taxon>
        <taxon>Luciolinae</taxon>
        <taxon>Aquatica</taxon>
    </lineage>
</organism>
<keyword evidence="2" id="KW-1185">Reference proteome</keyword>